<keyword evidence="1" id="KW-0547">Nucleotide-binding</keyword>
<dbReference type="SUPFAM" id="SSF52540">
    <property type="entry name" value="P-loop containing nucleoside triphosphate hydrolases"/>
    <property type="match status" value="1"/>
</dbReference>
<dbReference type="PROSITE" id="PS50893">
    <property type="entry name" value="ABC_TRANSPORTER_2"/>
    <property type="match status" value="1"/>
</dbReference>
<name>A0ABW6NRQ5_9NOCA</name>
<dbReference type="EMBL" id="JBIALX010000019">
    <property type="protein sequence ID" value="MFF0457827.1"/>
    <property type="molecule type" value="Genomic_DNA"/>
</dbReference>
<keyword evidence="2 4" id="KW-0067">ATP-binding</keyword>
<feature type="domain" description="ABC transporter" evidence="3">
    <location>
        <begin position="6"/>
        <end position="265"/>
    </location>
</feature>
<dbReference type="Proteomes" id="UP001601521">
    <property type="component" value="Unassembled WGS sequence"/>
</dbReference>
<dbReference type="InterPro" id="IPR003593">
    <property type="entry name" value="AAA+_ATPase"/>
</dbReference>
<dbReference type="GO" id="GO:0005524">
    <property type="term" value="F:ATP binding"/>
    <property type="evidence" value="ECO:0007669"/>
    <property type="project" value="UniProtKB-KW"/>
</dbReference>
<evidence type="ECO:0000313" key="5">
    <source>
        <dbReference type="Proteomes" id="UP001601521"/>
    </source>
</evidence>
<evidence type="ECO:0000313" key="4">
    <source>
        <dbReference type="EMBL" id="MFF0457827.1"/>
    </source>
</evidence>
<dbReference type="Gene3D" id="3.40.50.300">
    <property type="entry name" value="P-loop containing nucleotide triphosphate hydrolases"/>
    <property type="match status" value="1"/>
</dbReference>
<protein>
    <submittedName>
        <fullName evidence="4">ATP-binding cassette domain-containing protein</fullName>
    </submittedName>
</protein>
<dbReference type="InterPro" id="IPR012700">
    <property type="entry name" value="PhnK"/>
</dbReference>
<evidence type="ECO:0000256" key="1">
    <source>
        <dbReference type="ARBA" id="ARBA00022741"/>
    </source>
</evidence>
<keyword evidence="5" id="KW-1185">Reference proteome</keyword>
<dbReference type="PIRSF" id="PIRSF037116">
    <property type="entry name" value="CP_lyase_PhnK"/>
    <property type="match status" value="1"/>
</dbReference>
<dbReference type="PROSITE" id="PS00211">
    <property type="entry name" value="ABC_TRANSPORTER_1"/>
    <property type="match status" value="1"/>
</dbReference>
<dbReference type="RefSeq" id="WP_387255157.1">
    <property type="nucleotide sequence ID" value="NZ_JBIALX010000019.1"/>
</dbReference>
<dbReference type="InterPro" id="IPR017871">
    <property type="entry name" value="ABC_transporter-like_CS"/>
</dbReference>
<evidence type="ECO:0000259" key="3">
    <source>
        <dbReference type="PROSITE" id="PS50893"/>
    </source>
</evidence>
<dbReference type="SMART" id="SM00382">
    <property type="entry name" value="AAA"/>
    <property type="match status" value="1"/>
</dbReference>
<dbReference type="InterPro" id="IPR027417">
    <property type="entry name" value="P-loop_NTPase"/>
</dbReference>
<proteinExistence type="predicted"/>
<organism evidence="4 5">
    <name type="scientific">Nocardia africana</name>
    <dbReference type="NCBI Taxonomy" id="134964"/>
    <lineage>
        <taxon>Bacteria</taxon>
        <taxon>Bacillati</taxon>
        <taxon>Actinomycetota</taxon>
        <taxon>Actinomycetes</taxon>
        <taxon>Mycobacteriales</taxon>
        <taxon>Nocardiaceae</taxon>
        <taxon>Nocardia</taxon>
    </lineage>
</organism>
<dbReference type="Pfam" id="PF00005">
    <property type="entry name" value="ABC_tran"/>
    <property type="match status" value="1"/>
</dbReference>
<gene>
    <name evidence="4" type="ORF">ACFYTH_31090</name>
</gene>
<dbReference type="PANTHER" id="PTHR42764:SF1">
    <property type="entry name" value="PHOSPHONATES UTILIZATION ATP-BINDING PROTEIN PHNK-RELATED"/>
    <property type="match status" value="1"/>
</dbReference>
<comment type="caution">
    <text evidence="4">The sequence shown here is derived from an EMBL/GenBank/DDBJ whole genome shotgun (WGS) entry which is preliminary data.</text>
</comment>
<evidence type="ECO:0000256" key="2">
    <source>
        <dbReference type="ARBA" id="ARBA00022840"/>
    </source>
</evidence>
<dbReference type="PANTHER" id="PTHR42764">
    <property type="entry name" value="PHOSPHONATES UTILIZATION ATP-BINDING PROTEIN PHNK-RELATED"/>
    <property type="match status" value="1"/>
</dbReference>
<reference evidence="4 5" key="1">
    <citation type="submission" date="2024-10" db="EMBL/GenBank/DDBJ databases">
        <title>The Natural Products Discovery Center: Release of the First 8490 Sequenced Strains for Exploring Actinobacteria Biosynthetic Diversity.</title>
        <authorList>
            <person name="Kalkreuter E."/>
            <person name="Kautsar S.A."/>
            <person name="Yang D."/>
            <person name="Bader C.D."/>
            <person name="Teijaro C.N."/>
            <person name="Fluegel L."/>
            <person name="Davis C.M."/>
            <person name="Simpson J.R."/>
            <person name="Lauterbach L."/>
            <person name="Steele A.D."/>
            <person name="Gui C."/>
            <person name="Meng S."/>
            <person name="Li G."/>
            <person name="Viehrig K."/>
            <person name="Ye F."/>
            <person name="Su P."/>
            <person name="Kiefer A.F."/>
            <person name="Nichols A."/>
            <person name="Cepeda A.J."/>
            <person name="Yan W."/>
            <person name="Fan B."/>
            <person name="Jiang Y."/>
            <person name="Adhikari A."/>
            <person name="Zheng C.-J."/>
            <person name="Schuster L."/>
            <person name="Cowan T.M."/>
            <person name="Smanski M.J."/>
            <person name="Chevrette M.G."/>
            <person name="De Carvalho L.P.S."/>
            <person name="Shen B."/>
        </authorList>
    </citation>
    <scope>NUCLEOTIDE SEQUENCE [LARGE SCALE GENOMIC DNA]</scope>
    <source>
        <strain evidence="4 5">NPDC004550</strain>
    </source>
</reference>
<sequence>MTDWALRVRELTKHYPRRNHRSRSENTTPAALVAARDITFDLHRGEALGLVGASGSGKSSVLKCIAGLHPATSGHAYLRSLDDGTRDVLTLTPPQRRALHRGHLAIVHQNPADGVRLELTAGANVARPLLAAGARNFTAIRHEVADLLDRVEIPRNRIDDKTGTFSGGMRQRVQLAAAIASKPRILLLDEPTTGLDASAAAAVLDVIADLLTELAVSTLVVSHDFSVIELLCARTLVMKDGIIIENALTDQLLEDPQHPYSQELVAAARG</sequence>
<accession>A0ABW6NRQ5</accession>
<dbReference type="InterPro" id="IPR003439">
    <property type="entry name" value="ABC_transporter-like_ATP-bd"/>
</dbReference>